<dbReference type="SUPFAM" id="SSF53448">
    <property type="entry name" value="Nucleotide-diphospho-sugar transferases"/>
    <property type="match status" value="1"/>
</dbReference>
<protein>
    <submittedName>
        <fullName evidence="4">Glycosyltransferase family 2 protein</fullName>
    </submittedName>
</protein>
<dbReference type="InterPro" id="IPR029044">
    <property type="entry name" value="Nucleotide-diphossugar_trans"/>
</dbReference>
<proteinExistence type="inferred from homology"/>
<gene>
    <name evidence="4" type="ORF">IFJ97_04195</name>
</gene>
<reference evidence="4 5" key="1">
    <citation type="submission" date="2020-08" db="EMBL/GenBank/DDBJ databases">
        <title>Acidobacteriota in marine sediments use diverse sulfur dissimilation pathways.</title>
        <authorList>
            <person name="Wasmund K."/>
        </authorList>
    </citation>
    <scope>NUCLEOTIDE SEQUENCE [LARGE SCALE GENOMIC DNA]</scope>
    <source>
        <strain evidence="4">MAG AM3-A</strain>
    </source>
</reference>
<dbReference type="AlphaFoldDB" id="A0A8J7CEM9"/>
<organism evidence="4 5">
    <name type="scientific">Candidatus Sulfomarinibacter kjeldsenii</name>
    <dbReference type="NCBI Taxonomy" id="2885994"/>
    <lineage>
        <taxon>Bacteria</taxon>
        <taxon>Pseudomonadati</taxon>
        <taxon>Acidobacteriota</taxon>
        <taxon>Thermoanaerobaculia</taxon>
        <taxon>Thermoanaerobaculales</taxon>
        <taxon>Candidatus Sulfomarinibacteraceae</taxon>
        <taxon>Candidatus Sulfomarinibacter</taxon>
    </lineage>
</organism>
<evidence type="ECO:0000313" key="4">
    <source>
        <dbReference type="EMBL" id="MBD3870542.1"/>
    </source>
</evidence>
<keyword evidence="2" id="KW-1133">Transmembrane helix</keyword>
<comment type="similarity">
    <text evidence="1">Belongs to the glycosyltransferase 2 family. WaaE/KdtX subfamily.</text>
</comment>
<accession>A0A8J7CEM9</accession>
<evidence type="ECO:0000256" key="2">
    <source>
        <dbReference type="SAM" id="Phobius"/>
    </source>
</evidence>
<dbReference type="CDD" id="cd02511">
    <property type="entry name" value="Beta4Glucosyltransferase"/>
    <property type="match status" value="1"/>
</dbReference>
<keyword evidence="2" id="KW-0812">Transmembrane</keyword>
<evidence type="ECO:0000313" key="5">
    <source>
        <dbReference type="Proteomes" id="UP000598633"/>
    </source>
</evidence>
<keyword evidence="2" id="KW-0472">Membrane</keyword>
<name>A0A8J7CEM9_9BACT</name>
<sequence>MELNSDIHETEKIPHRPKVSGVITSFNEEHNIAECIESLLWCDEIILVDSYSTDGTLEVAQQYDKVRLFQRNYFGAGAQKNWAMQHVQHDWIFLLDSDERCTPELRDEVVNLLATGTEHTAFMMNRNVYILGKRIRFSGWQHDRVARLFRKGAAYYENRRVHSVLHTSGETPILDNAIEHYMVDRSFDEYAFRLAKYGYWNAAQCWRDGDRTSSLEVLLRPAWRFFRTYILQLGILDGSLGIVFCLLQSYST</sequence>
<dbReference type="EMBL" id="JACXWA010000069">
    <property type="protein sequence ID" value="MBD3870542.1"/>
    <property type="molecule type" value="Genomic_DNA"/>
</dbReference>
<feature type="non-terminal residue" evidence="4">
    <location>
        <position position="252"/>
    </location>
</feature>
<dbReference type="PANTHER" id="PTHR43630:SF2">
    <property type="entry name" value="GLYCOSYLTRANSFERASE"/>
    <property type="match status" value="1"/>
</dbReference>
<dbReference type="Proteomes" id="UP000598633">
    <property type="component" value="Unassembled WGS sequence"/>
</dbReference>
<feature type="domain" description="Glycosyltransferase 2-like" evidence="3">
    <location>
        <begin position="22"/>
        <end position="150"/>
    </location>
</feature>
<dbReference type="InterPro" id="IPR001173">
    <property type="entry name" value="Glyco_trans_2-like"/>
</dbReference>
<dbReference type="PANTHER" id="PTHR43630">
    <property type="entry name" value="POLY-BETA-1,6-N-ACETYL-D-GLUCOSAMINE SYNTHASE"/>
    <property type="match status" value="1"/>
</dbReference>
<evidence type="ECO:0000256" key="1">
    <source>
        <dbReference type="ARBA" id="ARBA00038494"/>
    </source>
</evidence>
<comment type="caution">
    <text evidence="4">The sequence shown here is derived from an EMBL/GenBank/DDBJ whole genome shotgun (WGS) entry which is preliminary data.</text>
</comment>
<evidence type="ECO:0000259" key="3">
    <source>
        <dbReference type="Pfam" id="PF00535"/>
    </source>
</evidence>
<dbReference type="Pfam" id="PF00535">
    <property type="entry name" value="Glycos_transf_2"/>
    <property type="match status" value="1"/>
</dbReference>
<dbReference type="Gene3D" id="3.90.550.10">
    <property type="entry name" value="Spore Coat Polysaccharide Biosynthesis Protein SpsA, Chain A"/>
    <property type="match status" value="1"/>
</dbReference>
<feature type="transmembrane region" description="Helical" evidence="2">
    <location>
        <begin position="229"/>
        <end position="250"/>
    </location>
</feature>